<feature type="compositionally biased region" description="Polar residues" evidence="1">
    <location>
        <begin position="441"/>
        <end position="462"/>
    </location>
</feature>
<dbReference type="InterPro" id="IPR039601">
    <property type="entry name" value="Rrn5"/>
</dbReference>
<dbReference type="GO" id="GO:0000500">
    <property type="term" value="C:RNA polymerase I upstream activating factor complex"/>
    <property type="evidence" value="ECO:0007669"/>
    <property type="project" value="InterPro"/>
</dbReference>
<accession>A0A9W9SND0</accession>
<feature type="compositionally biased region" description="Acidic residues" evidence="1">
    <location>
        <begin position="57"/>
        <end position="67"/>
    </location>
</feature>
<dbReference type="PANTHER" id="PTHR28079">
    <property type="entry name" value="RNA POLYMERASE I-SPECIFIC TRANSCRIPTION INITIATION FACTOR RRN5"/>
    <property type="match status" value="1"/>
</dbReference>
<feature type="compositionally biased region" description="Acidic residues" evidence="1">
    <location>
        <begin position="465"/>
        <end position="478"/>
    </location>
</feature>
<reference evidence="2" key="2">
    <citation type="journal article" date="2023" name="IMA Fungus">
        <title>Comparative genomic study of the Penicillium genus elucidates a diverse pangenome and 15 lateral gene transfer events.</title>
        <authorList>
            <person name="Petersen C."/>
            <person name="Sorensen T."/>
            <person name="Nielsen M.R."/>
            <person name="Sondergaard T.E."/>
            <person name="Sorensen J.L."/>
            <person name="Fitzpatrick D.A."/>
            <person name="Frisvad J.C."/>
            <person name="Nielsen K.L."/>
        </authorList>
    </citation>
    <scope>NUCLEOTIDE SEQUENCE</scope>
    <source>
        <strain evidence="2">IBT 29864</strain>
    </source>
</reference>
<name>A0A9W9SND0_9EURO</name>
<feature type="region of interest" description="Disordered" evidence="1">
    <location>
        <begin position="562"/>
        <end position="652"/>
    </location>
</feature>
<dbReference type="AlphaFoldDB" id="A0A9W9SND0"/>
<dbReference type="OrthoDB" id="2240312at2759"/>
<dbReference type="EMBL" id="JAPZBS010000002">
    <property type="protein sequence ID" value="KAJ5381180.1"/>
    <property type="molecule type" value="Genomic_DNA"/>
</dbReference>
<feature type="compositionally biased region" description="Basic residues" evidence="1">
    <location>
        <begin position="643"/>
        <end position="652"/>
    </location>
</feature>
<sequence length="652" mass="74324">MSSSESSFAPDEISESDSEFSIDGQPQQPRSRRSSSRIEVVDISSEDDNKDGILSDQDLDSDLEPYPDTDARDNQIETLNHHIERVSPKILESYASLVTEIENDIFFSTVREDEEIHNVHQHGAVIWTATEKEILYNVLDRKGKNGIKDIAAAIGTKSELEVMDYLRLLRRGLESQHLVERHVKTIIMGDVPAAAEVSEKCCAELDEYARGLRAKDDFDAVLAARIRFGDNWLVTSTQAKQLLAAEMDVPMRGDMHLPANLLNIPTWIDLEQRFFMNFGGSQEEDNWVNIAQAKHEYPSISGDALMDFYALTVSITRRLIQSTQFVAMSRIRSQRLYGREPANAVRRKDVKAAINILNMKPKRTNFLLNLARRNELVIKDEHKRKGWKAPTMDYDEAEKILNGESDYFQRVRDATRATAADAENIDEVGKEDEVDSDNSDGENSYQPSRMTSRQPTELSSPNASSDEDEASLDSEEEHADILDREHSRREELALWHVLEKPAPPRLQTPITTEEDDKDASRRPTADRKAPQDMVEWRDRTLYRGEWEEYGYEVGDVEEALVENRRKRRRVDEPLSASVVNSEEEDEQQHQEEGGEMPQLGAEEHTRVEPPKYGSAGWDAFLHSFLTPAQPPPAEKPTKSESKSKKKSKSRRR</sequence>
<keyword evidence="3" id="KW-1185">Reference proteome</keyword>
<gene>
    <name evidence="2" type="ORF">N7496_003608</name>
</gene>
<dbReference type="SUPFAM" id="SSF46689">
    <property type="entry name" value="Homeodomain-like"/>
    <property type="match status" value="1"/>
</dbReference>
<reference evidence="2" key="1">
    <citation type="submission" date="2022-11" db="EMBL/GenBank/DDBJ databases">
        <authorList>
            <person name="Petersen C."/>
        </authorList>
    </citation>
    <scope>NUCLEOTIDE SEQUENCE</scope>
    <source>
        <strain evidence="2">IBT 29864</strain>
    </source>
</reference>
<evidence type="ECO:0000313" key="3">
    <source>
        <dbReference type="Proteomes" id="UP001147782"/>
    </source>
</evidence>
<evidence type="ECO:0000313" key="2">
    <source>
        <dbReference type="EMBL" id="KAJ5381180.1"/>
    </source>
</evidence>
<dbReference type="Proteomes" id="UP001147782">
    <property type="component" value="Unassembled WGS sequence"/>
</dbReference>
<feature type="region of interest" description="Disordered" evidence="1">
    <location>
        <begin position="418"/>
        <end position="532"/>
    </location>
</feature>
<protein>
    <recommendedName>
        <fullName evidence="4">Myb-like domain-containing protein</fullName>
    </recommendedName>
</protein>
<dbReference type="InterPro" id="IPR001005">
    <property type="entry name" value="SANT/Myb"/>
</dbReference>
<dbReference type="GO" id="GO:0006361">
    <property type="term" value="P:transcription initiation at RNA polymerase I promoter"/>
    <property type="evidence" value="ECO:0007669"/>
    <property type="project" value="TreeGrafter"/>
</dbReference>
<dbReference type="InterPro" id="IPR009057">
    <property type="entry name" value="Homeodomain-like_sf"/>
</dbReference>
<dbReference type="PANTHER" id="PTHR28079:SF1">
    <property type="entry name" value="RNA POLYMERASE I-SPECIFIC TRANSCRIPTION INITIATION FACTOR RRN5"/>
    <property type="match status" value="1"/>
</dbReference>
<dbReference type="GeneID" id="81435716"/>
<dbReference type="GO" id="GO:0001181">
    <property type="term" value="F:RNA polymerase I general transcription initiation factor activity"/>
    <property type="evidence" value="ECO:0007669"/>
    <property type="project" value="TreeGrafter"/>
</dbReference>
<dbReference type="GO" id="GO:0042790">
    <property type="term" value="P:nucleolar large rRNA transcription by RNA polymerase I"/>
    <property type="evidence" value="ECO:0007669"/>
    <property type="project" value="InterPro"/>
</dbReference>
<feature type="compositionally biased region" description="Basic and acidic residues" evidence="1">
    <location>
        <begin position="479"/>
        <end position="499"/>
    </location>
</feature>
<feature type="compositionally biased region" description="Basic and acidic residues" evidence="1">
    <location>
        <begin position="518"/>
        <end position="532"/>
    </location>
</feature>
<proteinExistence type="predicted"/>
<evidence type="ECO:0000256" key="1">
    <source>
        <dbReference type="SAM" id="MobiDB-lite"/>
    </source>
</evidence>
<feature type="compositionally biased region" description="Acidic residues" evidence="1">
    <location>
        <begin position="423"/>
        <end position="440"/>
    </location>
</feature>
<dbReference type="RefSeq" id="XP_056558751.1">
    <property type="nucleotide sequence ID" value="XM_056696539.1"/>
</dbReference>
<comment type="caution">
    <text evidence="2">The sequence shown here is derived from an EMBL/GenBank/DDBJ whole genome shotgun (WGS) entry which is preliminary data.</text>
</comment>
<evidence type="ECO:0008006" key="4">
    <source>
        <dbReference type="Google" id="ProtNLM"/>
    </source>
</evidence>
<feature type="region of interest" description="Disordered" evidence="1">
    <location>
        <begin position="1"/>
        <end position="72"/>
    </location>
</feature>
<organism evidence="2 3">
    <name type="scientific">Penicillium cataractarum</name>
    <dbReference type="NCBI Taxonomy" id="2100454"/>
    <lineage>
        <taxon>Eukaryota</taxon>
        <taxon>Fungi</taxon>
        <taxon>Dikarya</taxon>
        <taxon>Ascomycota</taxon>
        <taxon>Pezizomycotina</taxon>
        <taxon>Eurotiomycetes</taxon>
        <taxon>Eurotiomycetidae</taxon>
        <taxon>Eurotiales</taxon>
        <taxon>Aspergillaceae</taxon>
        <taxon>Penicillium</taxon>
    </lineage>
</organism>
<dbReference type="GO" id="GO:0000182">
    <property type="term" value="F:rDNA binding"/>
    <property type="evidence" value="ECO:0007669"/>
    <property type="project" value="TreeGrafter"/>
</dbReference>
<dbReference type="CDD" id="cd00167">
    <property type="entry name" value="SANT"/>
    <property type="match status" value="1"/>
</dbReference>